<keyword evidence="3" id="KW-1185">Reference proteome</keyword>
<evidence type="ECO:0000313" key="3">
    <source>
        <dbReference type="Proteomes" id="UP000199138"/>
    </source>
</evidence>
<name>A0A1I7GX57_9FLAO</name>
<accession>A0A1I7GX57</accession>
<dbReference type="EMBL" id="FPBK01000006">
    <property type="protein sequence ID" value="SFU52866.1"/>
    <property type="molecule type" value="Genomic_DNA"/>
</dbReference>
<dbReference type="InterPro" id="IPR041698">
    <property type="entry name" value="Methyltransf_25"/>
</dbReference>
<dbReference type="Proteomes" id="UP000199138">
    <property type="component" value="Unassembled WGS sequence"/>
</dbReference>
<gene>
    <name evidence="2" type="ORF">SAMN05216480_10653</name>
</gene>
<dbReference type="Pfam" id="PF13649">
    <property type="entry name" value="Methyltransf_25"/>
    <property type="match status" value="1"/>
</dbReference>
<protein>
    <submittedName>
        <fullName evidence="2">Methyltransferase domain-containing protein</fullName>
    </submittedName>
</protein>
<sequence length="206" mass="23268">MNTTERKEHWDHIYETKSLDSVSWYQPVPETSLASIQKLNLPLDASIIDVGGGDSFLVDHLLVLGFTNITVLDISSKAIERAKERIGPKQTQVNWIVSDVLNFTPTKSYQLWHDRAAFHFLTEQKAIKTYQTIISKAVKPSGFAIIGTFSNKGPQKCSGIAIQQYSSQELITAFDSHFKKLACSEHIHITPFDTEQAFTFCTFQKK</sequence>
<dbReference type="InterPro" id="IPR029063">
    <property type="entry name" value="SAM-dependent_MTases_sf"/>
</dbReference>
<dbReference type="OrthoDB" id="9788660at2"/>
<dbReference type="CDD" id="cd02440">
    <property type="entry name" value="AdoMet_MTases"/>
    <property type="match status" value="1"/>
</dbReference>
<keyword evidence="2" id="KW-0808">Transferase</keyword>
<dbReference type="Gene3D" id="3.40.50.150">
    <property type="entry name" value="Vaccinia Virus protein VP39"/>
    <property type="match status" value="1"/>
</dbReference>
<dbReference type="GO" id="GO:0008168">
    <property type="term" value="F:methyltransferase activity"/>
    <property type="evidence" value="ECO:0007669"/>
    <property type="project" value="UniProtKB-KW"/>
</dbReference>
<reference evidence="3" key="1">
    <citation type="submission" date="2016-10" db="EMBL/GenBank/DDBJ databases">
        <authorList>
            <person name="Varghese N."/>
            <person name="Submissions S."/>
        </authorList>
    </citation>
    <scope>NUCLEOTIDE SEQUENCE [LARGE SCALE GENOMIC DNA]</scope>
    <source>
        <strain evidence="3">CGMCC 1.12333</strain>
    </source>
</reference>
<organism evidence="2 3">
    <name type="scientific">Pustulibacterium marinum</name>
    <dbReference type="NCBI Taxonomy" id="1224947"/>
    <lineage>
        <taxon>Bacteria</taxon>
        <taxon>Pseudomonadati</taxon>
        <taxon>Bacteroidota</taxon>
        <taxon>Flavobacteriia</taxon>
        <taxon>Flavobacteriales</taxon>
        <taxon>Flavobacteriaceae</taxon>
        <taxon>Pustulibacterium</taxon>
    </lineage>
</organism>
<dbReference type="GO" id="GO:0032259">
    <property type="term" value="P:methylation"/>
    <property type="evidence" value="ECO:0007669"/>
    <property type="project" value="UniProtKB-KW"/>
</dbReference>
<keyword evidence="2" id="KW-0489">Methyltransferase</keyword>
<feature type="domain" description="Methyltransferase" evidence="1">
    <location>
        <begin position="47"/>
        <end position="142"/>
    </location>
</feature>
<dbReference type="PANTHER" id="PTHR12843">
    <property type="entry name" value="PROTEIN-LYSINE N-METHYLTRANSFERASE METTL10"/>
    <property type="match status" value="1"/>
</dbReference>
<evidence type="ECO:0000313" key="2">
    <source>
        <dbReference type="EMBL" id="SFU52866.1"/>
    </source>
</evidence>
<dbReference type="AlphaFoldDB" id="A0A1I7GX57"/>
<evidence type="ECO:0000259" key="1">
    <source>
        <dbReference type="Pfam" id="PF13649"/>
    </source>
</evidence>
<dbReference type="STRING" id="1224947.SAMN05216480_10653"/>
<dbReference type="PANTHER" id="PTHR12843:SF5">
    <property type="entry name" value="EEF1A LYSINE METHYLTRANSFERASE 2"/>
    <property type="match status" value="1"/>
</dbReference>
<proteinExistence type="predicted"/>
<dbReference type="SUPFAM" id="SSF53335">
    <property type="entry name" value="S-adenosyl-L-methionine-dependent methyltransferases"/>
    <property type="match status" value="1"/>
</dbReference>
<dbReference type="RefSeq" id="WP_093024948.1">
    <property type="nucleotide sequence ID" value="NZ_FPBK01000006.1"/>
</dbReference>